<dbReference type="SUPFAM" id="SSF53474">
    <property type="entry name" value="alpha/beta-Hydrolases"/>
    <property type="match status" value="1"/>
</dbReference>
<dbReference type="InterPro" id="IPR029058">
    <property type="entry name" value="AB_hydrolase_fold"/>
</dbReference>
<gene>
    <name evidence="2" type="ORF">COCSUDRAFT_33820</name>
</gene>
<dbReference type="RefSeq" id="XP_005645726.1">
    <property type="nucleotide sequence ID" value="XM_005645669.1"/>
</dbReference>
<dbReference type="PANTHER" id="PTHR43689:SF8">
    <property type="entry name" value="ALPHA_BETA-HYDROLASES SUPERFAMILY PROTEIN"/>
    <property type="match status" value="1"/>
</dbReference>
<dbReference type="PANTHER" id="PTHR43689">
    <property type="entry name" value="HYDROLASE"/>
    <property type="match status" value="1"/>
</dbReference>
<dbReference type="AlphaFoldDB" id="I0YS13"/>
<dbReference type="eggNOG" id="KOG1454">
    <property type="taxonomic scope" value="Eukaryota"/>
</dbReference>
<dbReference type="GeneID" id="17039164"/>
<dbReference type="OrthoDB" id="19657at2759"/>
<dbReference type="Gene3D" id="3.40.50.1820">
    <property type="entry name" value="alpha/beta hydrolase"/>
    <property type="match status" value="1"/>
</dbReference>
<protein>
    <recommendedName>
        <fullName evidence="1">AB hydrolase-1 domain-containing protein</fullName>
    </recommendedName>
</protein>
<accession>I0YS13</accession>
<organism evidence="2 3">
    <name type="scientific">Coccomyxa subellipsoidea (strain C-169)</name>
    <name type="common">Green microalga</name>
    <dbReference type="NCBI Taxonomy" id="574566"/>
    <lineage>
        <taxon>Eukaryota</taxon>
        <taxon>Viridiplantae</taxon>
        <taxon>Chlorophyta</taxon>
        <taxon>core chlorophytes</taxon>
        <taxon>Trebouxiophyceae</taxon>
        <taxon>Trebouxiophyceae incertae sedis</taxon>
        <taxon>Coccomyxaceae</taxon>
        <taxon>Coccomyxa</taxon>
        <taxon>Coccomyxa subellipsoidea</taxon>
    </lineage>
</organism>
<evidence type="ECO:0000313" key="3">
    <source>
        <dbReference type="Proteomes" id="UP000007264"/>
    </source>
</evidence>
<evidence type="ECO:0000313" key="2">
    <source>
        <dbReference type="EMBL" id="EIE21182.1"/>
    </source>
</evidence>
<sequence>MELYKAQLRMQGWDAAIMEVTRAPKLGRLKMQQYLQKAEQLPTLVVTGQEDRISTPHATSNLAAALPTSRCVVLQAVGHLSHEERPESLISCVSAFCIEVLKSAERADT</sequence>
<dbReference type="Proteomes" id="UP000007264">
    <property type="component" value="Unassembled WGS sequence"/>
</dbReference>
<dbReference type="EMBL" id="AGSI01000013">
    <property type="protein sequence ID" value="EIE21182.1"/>
    <property type="molecule type" value="Genomic_DNA"/>
</dbReference>
<feature type="domain" description="AB hydrolase-1" evidence="1">
    <location>
        <begin position="19"/>
        <end position="86"/>
    </location>
</feature>
<dbReference type="Pfam" id="PF00561">
    <property type="entry name" value="Abhydrolase_1"/>
    <property type="match status" value="1"/>
</dbReference>
<keyword evidence="3" id="KW-1185">Reference proteome</keyword>
<proteinExistence type="predicted"/>
<reference evidence="2 3" key="1">
    <citation type="journal article" date="2012" name="Genome Biol.">
        <title>The genome of the polar eukaryotic microalga coccomyxa subellipsoidea reveals traits of cold adaptation.</title>
        <authorList>
            <person name="Blanc G."/>
            <person name="Agarkova I."/>
            <person name="Grimwood J."/>
            <person name="Kuo A."/>
            <person name="Brueggeman A."/>
            <person name="Dunigan D."/>
            <person name="Gurnon J."/>
            <person name="Ladunga I."/>
            <person name="Lindquist E."/>
            <person name="Lucas S."/>
            <person name="Pangilinan J."/>
            <person name="Proschold T."/>
            <person name="Salamov A."/>
            <person name="Schmutz J."/>
            <person name="Weeks D."/>
            <person name="Yamada T."/>
            <person name="Claverie J.M."/>
            <person name="Grigoriev I."/>
            <person name="Van Etten J."/>
            <person name="Lomsadze A."/>
            <person name="Borodovsky M."/>
        </authorList>
    </citation>
    <scope>NUCLEOTIDE SEQUENCE [LARGE SCALE GENOMIC DNA]</scope>
    <source>
        <strain evidence="2 3">C-169</strain>
    </source>
</reference>
<dbReference type="KEGG" id="csl:COCSUDRAFT_33820"/>
<comment type="caution">
    <text evidence="2">The sequence shown here is derived from an EMBL/GenBank/DDBJ whole genome shotgun (WGS) entry which is preliminary data.</text>
</comment>
<evidence type="ECO:0000259" key="1">
    <source>
        <dbReference type="Pfam" id="PF00561"/>
    </source>
</evidence>
<name>I0YS13_COCSC</name>
<dbReference type="InterPro" id="IPR000073">
    <property type="entry name" value="AB_hydrolase_1"/>
</dbReference>